<sequence>MFLRKITTKLGNPFTRQAIRCYGYPAHAKSAKQVIEETKSGMDHLPVPEGSWQAAYQAKVSKGNQQMIFAAVAFAVSVAVAWKTNVLYLHGPFDYKSVKVEVPYYKGELRYRVEGSDDE</sequence>
<evidence type="ECO:0000313" key="4">
    <source>
        <dbReference type="Proteomes" id="UP001634394"/>
    </source>
</evidence>
<dbReference type="InterPro" id="IPR031973">
    <property type="entry name" value="Deltameth_res_prag01"/>
</dbReference>
<protein>
    <recommendedName>
        <fullName evidence="2">Deltamethrin resistance protein prag01 domain-containing protein</fullName>
    </recommendedName>
</protein>
<proteinExistence type="predicted"/>
<dbReference type="Proteomes" id="UP001634394">
    <property type="component" value="Unassembled WGS sequence"/>
</dbReference>
<name>A0ABD3X387_SINWO</name>
<reference evidence="3 4" key="1">
    <citation type="submission" date="2024-11" db="EMBL/GenBank/DDBJ databases">
        <title>Chromosome-level genome assembly of the freshwater bivalve Anodonta woodiana.</title>
        <authorList>
            <person name="Chen X."/>
        </authorList>
    </citation>
    <scope>NUCLEOTIDE SEQUENCE [LARGE SCALE GENOMIC DNA]</scope>
    <source>
        <strain evidence="3">MN2024</strain>
        <tissue evidence="3">Gills</tissue>
    </source>
</reference>
<dbReference type="AlphaFoldDB" id="A0ABD3X387"/>
<accession>A0ABD3X387</accession>
<dbReference type="Pfam" id="PF16020">
    <property type="entry name" value="Deltameth_res"/>
    <property type="match status" value="1"/>
</dbReference>
<evidence type="ECO:0000259" key="2">
    <source>
        <dbReference type="Pfam" id="PF16020"/>
    </source>
</evidence>
<evidence type="ECO:0000313" key="3">
    <source>
        <dbReference type="EMBL" id="KAL3880200.1"/>
    </source>
</evidence>
<evidence type="ECO:0000256" key="1">
    <source>
        <dbReference type="SAM" id="Phobius"/>
    </source>
</evidence>
<comment type="caution">
    <text evidence="3">The sequence shown here is derived from an EMBL/GenBank/DDBJ whole genome shotgun (WGS) entry which is preliminary data.</text>
</comment>
<gene>
    <name evidence="3" type="ORF">ACJMK2_032462</name>
</gene>
<keyword evidence="1" id="KW-0472">Membrane</keyword>
<keyword evidence="1" id="KW-0812">Transmembrane</keyword>
<keyword evidence="1" id="KW-1133">Transmembrane helix</keyword>
<dbReference type="EMBL" id="JBJQND010000004">
    <property type="protein sequence ID" value="KAL3880200.1"/>
    <property type="molecule type" value="Genomic_DNA"/>
</dbReference>
<keyword evidence="4" id="KW-1185">Reference proteome</keyword>
<feature type="domain" description="Deltamethrin resistance protein prag01" evidence="2">
    <location>
        <begin position="43"/>
        <end position="90"/>
    </location>
</feature>
<organism evidence="3 4">
    <name type="scientific">Sinanodonta woodiana</name>
    <name type="common">Chinese pond mussel</name>
    <name type="synonym">Anodonta woodiana</name>
    <dbReference type="NCBI Taxonomy" id="1069815"/>
    <lineage>
        <taxon>Eukaryota</taxon>
        <taxon>Metazoa</taxon>
        <taxon>Spiralia</taxon>
        <taxon>Lophotrochozoa</taxon>
        <taxon>Mollusca</taxon>
        <taxon>Bivalvia</taxon>
        <taxon>Autobranchia</taxon>
        <taxon>Heteroconchia</taxon>
        <taxon>Palaeoheterodonta</taxon>
        <taxon>Unionida</taxon>
        <taxon>Unionoidea</taxon>
        <taxon>Unionidae</taxon>
        <taxon>Unioninae</taxon>
        <taxon>Sinanodonta</taxon>
    </lineage>
</organism>
<feature type="transmembrane region" description="Helical" evidence="1">
    <location>
        <begin position="67"/>
        <end position="89"/>
    </location>
</feature>